<name>A0ABW4BB48_9LACO</name>
<feature type="domain" description="WxL" evidence="2">
    <location>
        <begin position="65"/>
        <end position="221"/>
    </location>
</feature>
<accession>A0ABW4BB48</accession>
<evidence type="ECO:0000256" key="1">
    <source>
        <dbReference type="SAM" id="SignalP"/>
    </source>
</evidence>
<protein>
    <submittedName>
        <fullName evidence="3">WxL domain-containing protein</fullName>
    </submittedName>
</protein>
<dbReference type="Proteomes" id="UP001597249">
    <property type="component" value="Unassembled WGS sequence"/>
</dbReference>
<gene>
    <name evidence="3" type="ORF">ACFQ3L_07615</name>
</gene>
<evidence type="ECO:0000313" key="4">
    <source>
        <dbReference type="Proteomes" id="UP001597249"/>
    </source>
</evidence>
<evidence type="ECO:0000259" key="2">
    <source>
        <dbReference type="Pfam" id="PF13731"/>
    </source>
</evidence>
<keyword evidence="1" id="KW-0732">Signal</keyword>
<dbReference type="EMBL" id="JBHTMO010000024">
    <property type="protein sequence ID" value="MFD1393435.1"/>
    <property type="molecule type" value="Genomic_DNA"/>
</dbReference>
<organism evidence="3 4">
    <name type="scientific">Lacticaseibacillus jixianensis</name>
    <dbReference type="NCBI Taxonomy" id="2486012"/>
    <lineage>
        <taxon>Bacteria</taxon>
        <taxon>Bacillati</taxon>
        <taxon>Bacillota</taxon>
        <taxon>Bacilli</taxon>
        <taxon>Lactobacillales</taxon>
        <taxon>Lactobacillaceae</taxon>
        <taxon>Lacticaseibacillus</taxon>
    </lineage>
</organism>
<comment type="caution">
    <text evidence="3">The sequence shown here is derived from an EMBL/GenBank/DDBJ whole genome shotgun (WGS) entry which is preliminary data.</text>
</comment>
<proteinExistence type="predicted"/>
<dbReference type="RefSeq" id="WP_125584735.1">
    <property type="nucleotide sequence ID" value="NZ_JBHTMO010000024.1"/>
</dbReference>
<reference evidence="4" key="1">
    <citation type="journal article" date="2019" name="Int. J. Syst. Evol. Microbiol.">
        <title>The Global Catalogue of Microorganisms (GCM) 10K type strain sequencing project: providing services to taxonomists for standard genome sequencing and annotation.</title>
        <authorList>
            <consortium name="The Broad Institute Genomics Platform"/>
            <consortium name="The Broad Institute Genome Sequencing Center for Infectious Disease"/>
            <person name="Wu L."/>
            <person name="Ma J."/>
        </authorList>
    </citation>
    <scope>NUCLEOTIDE SEQUENCE [LARGE SCALE GENOMIC DNA]</scope>
    <source>
        <strain evidence="4">CCM 8911</strain>
    </source>
</reference>
<keyword evidence="4" id="KW-1185">Reference proteome</keyword>
<evidence type="ECO:0000313" key="3">
    <source>
        <dbReference type="EMBL" id="MFD1393435.1"/>
    </source>
</evidence>
<feature type="chain" id="PRO_5045968775" evidence="1">
    <location>
        <begin position="27"/>
        <end position="229"/>
    </location>
</feature>
<dbReference type="InterPro" id="IPR027994">
    <property type="entry name" value="WxL_dom"/>
</dbReference>
<sequence>MKKATWLLGAAAAALLASGAPLTIKAAGPGESQNANLTTTTAGFELTADTDTAVANSVAQFSIDPGTLALKEVPNLHFTNGKVSDLTGKAATLQLLDGTVDPGTPGYDGSSDKKIQVLDYRGTNTGWTLNAKLGDFSNTKTIISPTSLTLTGSVVADDDSGSLNNVNIVGQGATVLSPAADHGSGSTVVTLTSAPLELPKTLLVTPGQYRAQITWTLEAMPVPDSSNGQ</sequence>
<dbReference type="Pfam" id="PF13731">
    <property type="entry name" value="WxL"/>
    <property type="match status" value="1"/>
</dbReference>
<feature type="signal peptide" evidence="1">
    <location>
        <begin position="1"/>
        <end position="26"/>
    </location>
</feature>